<feature type="domain" description="LTD" evidence="3">
    <location>
        <begin position="30"/>
        <end position="170"/>
    </location>
</feature>
<dbReference type="Pfam" id="PF03372">
    <property type="entry name" value="Exo_endo_phos"/>
    <property type="match status" value="1"/>
</dbReference>
<gene>
    <name evidence="4" type="ORF">EDD29_1028</name>
</gene>
<proteinExistence type="predicted"/>
<dbReference type="EMBL" id="RJKE01000001">
    <property type="protein sequence ID" value="ROO83525.1"/>
    <property type="molecule type" value="Genomic_DNA"/>
</dbReference>
<reference evidence="4 5" key="1">
    <citation type="submission" date="2018-11" db="EMBL/GenBank/DDBJ databases">
        <title>Sequencing the genomes of 1000 actinobacteria strains.</title>
        <authorList>
            <person name="Klenk H.-P."/>
        </authorList>
    </citation>
    <scope>NUCLEOTIDE SEQUENCE [LARGE SCALE GENOMIC DNA]</scope>
    <source>
        <strain evidence="4 5">DSM 44254</strain>
    </source>
</reference>
<dbReference type="PANTHER" id="PTHR42834:SF1">
    <property type="entry name" value="ENDONUCLEASE_EXONUCLEASE_PHOSPHATASE FAMILY PROTEIN (AFU_ORTHOLOGUE AFUA_3G09210)"/>
    <property type="match status" value="1"/>
</dbReference>
<evidence type="ECO:0000313" key="4">
    <source>
        <dbReference type="EMBL" id="ROO83525.1"/>
    </source>
</evidence>
<feature type="signal peptide" evidence="2">
    <location>
        <begin position="1"/>
        <end position="35"/>
    </location>
</feature>
<evidence type="ECO:0000256" key="1">
    <source>
        <dbReference type="SAM" id="MobiDB-lite"/>
    </source>
</evidence>
<evidence type="ECO:0000256" key="2">
    <source>
        <dbReference type="SAM" id="SignalP"/>
    </source>
</evidence>
<name>A0A3N1CQP2_9ACTN</name>
<dbReference type="AlphaFoldDB" id="A0A3N1CQP2"/>
<feature type="chain" id="PRO_5018254630" description="LTD domain-containing protein" evidence="2">
    <location>
        <begin position="36"/>
        <end position="814"/>
    </location>
</feature>
<dbReference type="Gene3D" id="3.60.10.10">
    <property type="entry name" value="Endonuclease/exonuclease/phosphatase"/>
    <property type="match status" value="1"/>
</dbReference>
<protein>
    <recommendedName>
        <fullName evidence="3">LTD domain-containing protein</fullName>
    </recommendedName>
</protein>
<dbReference type="PANTHER" id="PTHR42834">
    <property type="entry name" value="ENDONUCLEASE/EXONUCLEASE/PHOSPHATASE FAMILY PROTEIN (AFU_ORTHOLOGUE AFUA_3G09210)"/>
    <property type="match status" value="1"/>
</dbReference>
<dbReference type="CDD" id="cd04486">
    <property type="entry name" value="YhcR_OBF_like"/>
    <property type="match status" value="1"/>
</dbReference>
<dbReference type="CDD" id="cd10283">
    <property type="entry name" value="MnuA_DNase1-like"/>
    <property type="match status" value="1"/>
</dbReference>
<dbReference type="InterPro" id="IPR005135">
    <property type="entry name" value="Endo/exonuclease/phosphatase"/>
</dbReference>
<sequence length="814" mass="84432">MATPHATPRRTSRFGWLLATASLPVALAVAPPAHAASADLVIAEVYGGGGNSGSVLKSDFVELANAGTAPFDLTGYSVQYAPASPGASTQWQVTPLSGTVAPGKRFLVKEADGGSATAVALPAPDVTGTIPMAAGSGVVALVAGTTPLACKTLADCAADGSIKDLVGYGTAVIRETSAAGTLANNSSAGRKEGLADTDDNSADFAVQLPNPTNAAGTMLQVTPGGGTEEPPTEPGDKRIHDVQGAGRVSPAKDQKVTGVPGVVTAVTSDGFWIQDTEPDDDAATSEGLFVYTGNFAPAVAVGDAVLVTGVVKEYYPTTSANQTLTELTLPVYTKVSSGNPVPAAVPVAMPEKYTVDGYLDDLAVDPSATALDWLEAHEGMVVSVTDVRAVSATAYGEIWVQTRARQNRTKRGGTVYTGYDDPNSGRIQLHALGTAPTVDVGDTLKGTSSGPLHYQNYGGYSIYASAFGTEQDGGIQRQVVAPLPANSRTVGIATYNVENLAAGDGAAKFAQLAEGIVHNLGSPDIVALEEIQDNTGTTGGTDDPTVAADQTLAKFTAAIQAAGGPAYEWRQIDPVAHEDGGAPGGNIRQVFLFNPARGVEFVDRAGGDSTTAVQVVDGKGDKVSLSASPGRINPGSAAWTDSRKPLAGEFSFRGRQLFVIANHFNSKGGDQPLHGRTQPPVRSSETQRLQQAAEVNAFVDDLDRLSKGKAEVVVLGDINDYQFSPALKTLTGNGRALKPLIETLRPSERYSYIYDGNSQVLDHILLSPSIRSFGYGVVHINVEFAEKASDHDPQLVRIPQGGRPGNNGLPYLVK</sequence>
<dbReference type="Pfam" id="PF00932">
    <property type="entry name" value="LTD"/>
    <property type="match status" value="1"/>
</dbReference>
<dbReference type="GO" id="GO:0003824">
    <property type="term" value="F:catalytic activity"/>
    <property type="evidence" value="ECO:0007669"/>
    <property type="project" value="InterPro"/>
</dbReference>
<comment type="caution">
    <text evidence="4">The sequence shown here is derived from an EMBL/GenBank/DDBJ whole genome shotgun (WGS) entry which is preliminary data.</text>
</comment>
<dbReference type="PROSITE" id="PS51841">
    <property type="entry name" value="LTD"/>
    <property type="match status" value="1"/>
</dbReference>
<organism evidence="4 5">
    <name type="scientific">Actinocorallia herbida</name>
    <dbReference type="NCBI Taxonomy" id="58109"/>
    <lineage>
        <taxon>Bacteria</taxon>
        <taxon>Bacillati</taxon>
        <taxon>Actinomycetota</taxon>
        <taxon>Actinomycetes</taxon>
        <taxon>Streptosporangiales</taxon>
        <taxon>Thermomonosporaceae</taxon>
        <taxon>Actinocorallia</taxon>
    </lineage>
</organism>
<dbReference type="InterPro" id="IPR001322">
    <property type="entry name" value="Lamin_tail_dom"/>
</dbReference>
<dbReference type="RefSeq" id="WP_246052520.1">
    <property type="nucleotide sequence ID" value="NZ_RJKE01000001.1"/>
</dbReference>
<dbReference type="SUPFAM" id="SSF56219">
    <property type="entry name" value="DNase I-like"/>
    <property type="match status" value="1"/>
</dbReference>
<dbReference type="Proteomes" id="UP000272400">
    <property type="component" value="Unassembled WGS sequence"/>
</dbReference>
<evidence type="ECO:0000259" key="3">
    <source>
        <dbReference type="PROSITE" id="PS51841"/>
    </source>
</evidence>
<evidence type="ECO:0000313" key="5">
    <source>
        <dbReference type="Proteomes" id="UP000272400"/>
    </source>
</evidence>
<keyword evidence="2" id="KW-0732">Signal</keyword>
<accession>A0A3N1CQP2</accession>
<keyword evidence="5" id="KW-1185">Reference proteome</keyword>
<feature type="region of interest" description="Disordered" evidence="1">
    <location>
        <begin position="183"/>
        <end position="254"/>
    </location>
</feature>
<dbReference type="InterPro" id="IPR036691">
    <property type="entry name" value="Endo/exonu/phosph_ase_sf"/>
</dbReference>